<gene>
    <name evidence="1" type="ORF">HNR07_004265</name>
</gene>
<dbReference type="AlphaFoldDB" id="A0A840WSM1"/>
<proteinExistence type="predicted"/>
<reference evidence="1 2" key="1">
    <citation type="submission" date="2020-08" db="EMBL/GenBank/DDBJ databases">
        <title>Sequencing the genomes of 1000 actinobacteria strains.</title>
        <authorList>
            <person name="Klenk H.-P."/>
        </authorList>
    </citation>
    <scope>NUCLEOTIDE SEQUENCE [LARGE SCALE GENOMIC DNA]</scope>
    <source>
        <strain evidence="1 2">DSM 44598</strain>
    </source>
</reference>
<organism evidence="1 2">
    <name type="scientific">Nocardiopsis metallicus</name>
    <dbReference type="NCBI Taxonomy" id="179819"/>
    <lineage>
        <taxon>Bacteria</taxon>
        <taxon>Bacillati</taxon>
        <taxon>Actinomycetota</taxon>
        <taxon>Actinomycetes</taxon>
        <taxon>Streptosporangiales</taxon>
        <taxon>Nocardiopsidaceae</taxon>
        <taxon>Nocardiopsis</taxon>
    </lineage>
</organism>
<evidence type="ECO:0000313" key="1">
    <source>
        <dbReference type="EMBL" id="MBB5493128.1"/>
    </source>
</evidence>
<dbReference type="EMBL" id="JACHDO010000001">
    <property type="protein sequence ID" value="MBB5493128.1"/>
    <property type="molecule type" value="Genomic_DNA"/>
</dbReference>
<protein>
    <submittedName>
        <fullName evidence="1">Uncharacterized protein</fullName>
    </submittedName>
</protein>
<evidence type="ECO:0000313" key="2">
    <source>
        <dbReference type="Proteomes" id="UP000579647"/>
    </source>
</evidence>
<name>A0A840WSM1_9ACTN</name>
<comment type="caution">
    <text evidence="1">The sequence shown here is derived from an EMBL/GenBank/DDBJ whole genome shotgun (WGS) entry which is preliminary data.</text>
</comment>
<keyword evidence="2" id="KW-1185">Reference proteome</keyword>
<sequence length="81" mass="9066">MTGFGLSHARRVRAALCRHKATEDCPCSRALLARFRHGRIHHKLSSGAGNHDAVLRDSRVKPIRCVQVLPGEFKRANVRLV</sequence>
<accession>A0A840WSM1</accession>
<dbReference type="Proteomes" id="UP000579647">
    <property type="component" value="Unassembled WGS sequence"/>
</dbReference>